<reference evidence="1" key="1">
    <citation type="submission" date="2020-07" db="EMBL/GenBank/DDBJ databases">
        <title>Genome sequence and genetic diversity analysis of an under-domesticated orphan crop, white fonio (Digitaria exilis).</title>
        <authorList>
            <person name="Bennetzen J.L."/>
            <person name="Chen S."/>
            <person name="Ma X."/>
            <person name="Wang X."/>
            <person name="Yssel A.E.J."/>
            <person name="Chaluvadi S.R."/>
            <person name="Johnson M."/>
            <person name="Gangashetty P."/>
            <person name="Hamidou F."/>
            <person name="Sanogo M.D."/>
            <person name="Zwaenepoel A."/>
            <person name="Wallace J."/>
            <person name="Van De Peer Y."/>
            <person name="Van Deynze A."/>
        </authorList>
    </citation>
    <scope>NUCLEOTIDE SEQUENCE</scope>
    <source>
        <tissue evidence="1">Leaves</tissue>
    </source>
</reference>
<sequence length="61" mass="6605">MTSFGDSRLLAHTPLALPTLLNLLEPSLIMTGTGCGNRRWRTNASSSLGCFYKTSYGRPTA</sequence>
<dbReference type="EMBL" id="JACEFO010002125">
    <property type="protein sequence ID" value="KAF8679018.1"/>
    <property type="molecule type" value="Genomic_DNA"/>
</dbReference>
<name>A0A835E9P8_9POAL</name>
<dbReference type="AlphaFoldDB" id="A0A835E9P8"/>
<organism evidence="1 2">
    <name type="scientific">Digitaria exilis</name>
    <dbReference type="NCBI Taxonomy" id="1010633"/>
    <lineage>
        <taxon>Eukaryota</taxon>
        <taxon>Viridiplantae</taxon>
        <taxon>Streptophyta</taxon>
        <taxon>Embryophyta</taxon>
        <taxon>Tracheophyta</taxon>
        <taxon>Spermatophyta</taxon>
        <taxon>Magnoliopsida</taxon>
        <taxon>Liliopsida</taxon>
        <taxon>Poales</taxon>
        <taxon>Poaceae</taxon>
        <taxon>PACMAD clade</taxon>
        <taxon>Panicoideae</taxon>
        <taxon>Panicodae</taxon>
        <taxon>Paniceae</taxon>
        <taxon>Anthephorinae</taxon>
        <taxon>Digitaria</taxon>
    </lineage>
</organism>
<evidence type="ECO:0000313" key="2">
    <source>
        <dbReference type="Proteomes" id="UP000636709"/>
    </source>
</evidence>
<evidence type="ECO:0000313" key="1">
    <source>
        <dbReference type="EMBL" id="KAF8679018.1"/>
    </source>
</evidence>
<dbReference type="Proteomes" id="UP000636709">
    <property type="component" value="Unassembled WGS sequence"/>
</dbReference>
<accession>A0A835E9P8</accession>
<comment type="caution">
    <text evidence="1">The sequence shown here is derived from an EMBL/GenBank/DDBJ whole genome shotgun (WGS) entry which is preliminary data.</text>
</comment>
<gene>
    <name evidence="1" type="ORF">HU200_045770</name>
</gene>
<protein>
    <submittedName>
        <fullName evidence="1">Uncharacterized protein</fullName>
    </submittedName>
</protein>
<keyword evidence="2" id="KW-1185">Reference proteome</keyword>
<proteinExistence type="predicted"/>